<keyword evidence="2" id="KW-1185">Reference proteome</keyword>
<organism evidence="1 2">
    <name type="scientific">Candidatus Nitrospira nitrificans</name>
    <dbReference type="NCBI Taxonomy" id="1742973"/>
    <lineage>
        <taxon>Bacteria</taxon>
        <taxon>Pseudomonadati</taxon>
        <taxon>Nitrospirota</taxon>
        <taxon>Nitrospiria</taxon>
        <taxon>Nitrospirales</taxon>
        <taxon>Nitrospiraceae</taxon>
        <taxon>Nitrospira</taxon>
    </lineage>
</organism>
<dbReference type="Proteomes" id="UP000198736">
    <property type="component" value="Unassembled WGS sequence"/>
</dbReference>
<evidence type="ECO:0000313" key="1">
    <source>
        <dbReference type="EMBL" id="CUS38243.1"/>
    </source>
</evidence>
<dbReference type="EMBL" id="CZPZ01000031">
    <property type="protein sequence ID" value="CUS38243.1"/>
    <property type="molecule type" value="Genomic_DNA"/>
</dbReference>
<proteinExistence type="predicted"/>
<dbReference type="AlphaFoldDB" id="A0A0S4LKY6"/>
<protein>
    <submittedName>
        <fullName evidence="1">Uncharacterized protein</fullName>
    </submittedName>
</protein>
<sequence length="67" mass="7543">MTFADGMGSIFNLKSMGPIGCLVDGQAFAFGTDYHLKVSAEEFVKRLIDRGFCGHRLSKPWDWRCNL</sequence>
<evidence type="ECO:0000313" key="2">
    <source>
        <dbReference type="Proteomes" id="UP000198736"/>
    </source>
</evidence>
<accession>A0A0S4LKY6</accession>
<reference evidence="2" key="1">
    <citation type="submission" date="2015-10" db="EMBL/GenBank/DDBJ databases">
        <authorList>
            <person name="Luecker S."/>
            <person name="Luecker S."/>
        </authorList>
    </citation>
    <scope>NUCLEOTIDE SEQUENCE [LARGE SCALE GENOMIC DNA]</scope>
</reference>
<name>A0A0S4LKY6_9BACT</name>
<gene>
    <name evidence="1" type="ORF">COMA2_40268</name>
</gene>